<feature type="transmembrane region" description="Helical" evidence="1">
    <location>
        <begin position="65"/>
        <end position="85"/>
    </location>
</feature>
<feature type="transmembrane region" description="Helical" evidence="1">
    <location>
        <begin position="136"/>
        <end position="157"/>
    </location>
</feature>
<dbReference type="Proteomes" id="UP000494115">
    <property type="component" value="Unassembled WGS sequence"/>
</dbReference>
<feature type="transmembrane region" description="Helical" evidence="1">
    <location>
        <begin position="21"/>
        <end position="45"/>
    </location>
</feature>
<feature type="transmembrane region" description="Helical" evidence="1">
    <location>
        <begin position="422"/>
        <end position="441"/>
    </location>
</feature>
<feature type="transmembrane region" description="Helical" evidence="1">
    <location>
        <begin position="273"/>
        <end position="291"/>
    </location>
</feature>
<dbReference type="EMBL" id="CADIKM010000013">
    <property type="protein sequence ID" value="CAB3791025.1"/>
    <property type="molecule type" value="Genomic_DNA"/>
</dbReference>
<feature type="transmembrane region" description="Helical" evidence="1">
    <location>
        <begin position="330"/>
        <end position="349"/>
    </location>
</feature>
<protein>
    <recommendedName>
        <fullName evidence="4">Histidine kinase</fullName>
    </recommendedName>
</protein>
<dbReference type="AlphaFoldDB" id="A0A6S7B8Q9"/>
<keyword evidence="1" id="KW-0472">Membrane</keyword>
<evidence type="ECO:0008006" key="4">
    <source>
        <dbReference type="Google" id="ProtNLM"/>
    </source>
</evidence>
<evidence type="ECO:0000256" key="1">
    <source>
        <dbReference type="SAM" id="Phobius"/>
    </source>
</evidence>
<feature type="transmembrane region" description="Helical" evidence="1">
    <location>
        <begin position="369"/>
        <end position="390"/>
    </location>
</feature>
<gene>
    <name evidence="2" type="ORF">LMG28138_03093</name>
</gene>
<keyword evidence="1" id="KW-0812">Transmembrane</keyword>
<feature type="transmembrane region" description="Helical" evidence="1">
    <location>
        <begin position="230"/>
        <end position="253"/>
    </location>
</feature>
<dbReference type="RefSeq" id="WP_175105625.1">
    <property type="nucleotide sequence ID" value="NZ_CADIKM010000013.1"/>
</dbReference>
<feature type="transmembrane region" description="Helical" evidence="1">
    <location>
        <begin position="397"/>
        <end position="416"/>
    </location>
</feature>
<organism evidence="2 3">
    <name type="scientific">Pararobbsia alpina</name>
    <dbReference type="NCBI Taxonomy" id="621374"/>
    <lineage>
        <taxon>Bacteria</taxon>
        <taxon>Pseudomonadati</taxon>
        <taxon>Pseudomonadota</taxon>
        <taxon>Betaproteobacteria</taxon>
        <taxon>Burkholderiales</taxon>
        <taxon>Burkholderiaceae</taxon>
        <taxon>Pararobbsia</taxon>
    </lineage>
</organism>
<keyword evidence="3" id="KW-1185">Reference proteome</keyword>
<feature type="transmembrane region" description="Helical" evidence="1">
    <location>
        <begin position="164"/>
        <end position="183"/>
    </location>
</feature>
<feature type="transmembrane region" description="Helical" evidence="1">
    <location>
        <begin position="189"/>
        <end position="210"/>
    </location>
</feature>
<evidence type="ECO:0000313" key="2">
    <source>
        <dbReference type="EMBL" id="CAB3791025.1"/>
    </source>
</evidence>
<dbReference type="Pfam" id="PF16933">
    <property type="entry name" value="PelG"/>
    <property type="match status" value="1"/>
</dbReference>
<sequence length="458" mass="51068">MAGIGFELRKMMRRDTLTGVAKAYVFAGVISSGPLILSIIGMLLIGLLSLGKVIPDFQITQFQVSVTYLIASSLILTGFVQLAFTRFMSDRLFEKRIDLVLPNFNTIVLMTTLVSGLVGVALAFTLFAHLSLSYRALMLTGFVILSNIWVAAIVLSSVKQYKHILGTFFVGYAVTVCAALMLNRHGLEGLLLGFVIGHFVLLLGLSGLIYRNYPSDRFLSFEVFNGRFAYPSLIFVGFLYNLGVWLDKFMFWFGPATGQHVIGPLRASAIYDIPVFISYLCVMPGMAVFLVRIEADFVEFYDEFYDAVRSGATLAHIQESRDMMVRSVRAGLFEILKIQTVVILLIFAFGDWLLERLGISTLYAPLLRIDVIAASLQVLFLGALNVFFYLDQRRTVLKLSFMFVVLNGVLTALTLHYGPSTYGYGFAGALLLTVLASVYLLDRKFEGLEYETYMLQKG</sequence>
<evidence type="ECO:0000313" key="3">
    <source>
        <dbReference type="Proteomes" id="UP000494115"/>
    </source>
</evidence>
<accession>A0A6S7B8Q9</accession>
<feature type="transmembrane region" description="Helical" evidence="1">
    <location>
        <begin position="106"/>
        <end position="130"/>
    </location>
</feature>
<keyword evidence="1" id="KW-1133">Transmembrane helix</keyword>
<reference evidence="2 3" key="1">
    <citation type="submission" date="2020-04" db="EMBL/GenBank/DDBJ databases">
        <authorList>
            <person name="De Canck E."/>
        </authorList>
    </citation>
    <scope>NUCLEOTIDE SEQUENCE [LARGE SCALE GENOMIC DNA]</scope>
    <source>
        <strain evidence="2 3">LMG 28138</strain>
    </source>
</reference>
<name>A0A6S7B8Q9_9BURK</name>
<proteinExistence type="predicted"/>
<dbReference type="InterPro" id="IPR031617">
    <property type="entry name" value="PelG"/>
</dbReference>